<organism evidence="1 2">
    <name type="scientific">Halostagnicola larsenii XH-48</name>
    <dbReference type="NCBI Taxonomy" id="797299"/>
    <lineage>
        <taxon>Archaea</taxon>
        <taxon>Methanobacteriati</taxon>
        <taxon>Methanobacteriota</taxon>
        <taxon>Stenosarchaea group</taxon>
        <taxon>Halobacteria</taxon>
        <taxon>Halobacteriales</taxon>
        <taxon>Natrialbaceae</taxon>
        <taxon>Halostagnicola</taxon>
    </lineage>
</organism>
<proteinExistence type="predicted"/>
<dbReference type="Proteomes" id="UP000019024">
    <property type="component" value="Plasmid unnamed"/>
</dbReference>
<dbReference type="HOGENOM" id="CLU_196474_0_0_2"/>
<geneLocation type="plasmid" evidence="1">
    <name>unnamed</name>
</geneLocation>
<accession>W0JW31</accession>
<protein>
    <submittedName>
        <fullName evidence="1">Uncharacterized protein</fullName>
    </submittedName>
</protein>
<evidence type="ECO:0000313" key="2">
    <source>
        <dbReference type="Proteomes" id="UP000019024"/>
    </source>
</evidence>
<keyword evidence="2" id="KW-1185">Reference proteome</keyword>
<name>W0JW31_9EURY</name>
<keyword evidence="1" id="KW-0614">Plasmid</keyword>
<dbReference type="eggNOG" id="arCOG11163">
    <property type="taxonomic scope" value="Archaea"/>
</dbReference>
<evidence type="ECO:0000313" key="1">
    <source>
        <dbReference type="EMBL" id="AHG01532.1"/>
    </source>
</evidence>
<dbReference type="EMBL" id="CP007056">
    <property type="protein sequence ID" value="AHG01532.1"/>
    <property type="molecule type" value="Genomic_DNA"/>
</dbReference>
<gene>
    <name evidence="1" type="ORF">HALLA_03825</name>
</gene>
<reference evidence="1 2" key="1">
    <citation type="submission" date="2014-01" db="EMBL/GenBank/DDBJ databases">
        <authorList>
            <consortium name="DOE Joint Genome Institute"/>
            <person name="Anderson I."/>
            <person name="Huntemann M."/>
            <person name="Han J."/>
            <person name="Chen A."/>
            <person name="Kyrpides N."/>
            <person name="Mavromatis K."/>
            <person name="Markowitz V."/>
            <person name="Palaniappan K."/>
            <person name="Ivanova N."/>
            <person name="Schaumberg A."/>
            <person name="Pati A."/>
            <person name="Liolios K."/>
            <person name="Nordberg H.P."/>
            <person name="Cantor M.N."/>
            <person name="Hua S.X."/>
            <person name="Woyke T."/>
        </authorList>
    </citation>
    <scope>NUCLEOTIDE SEQUENCE [LARGE SCALE GENOMIC DNA]</scope>
    <source>
        <strain evidence="1 2">XH-48</strain>
        <plasmid evidence="2">1</plasmid>
    </source>
</reference>
<dbReference type="KEGG" id="hlr:HALLA_03825"/>
<dbReference type="AlphaFoldDB" id="W0JW31"/>
<sequence length="48" mass="5488">MALTRFSVQFEGADLELSEYAWQLAADRLIEYDVEPCTAIEELQIGDH</sequence>